<reference evidence="3" key="1">
    <citation type="journal article" date="2019" name="Int. J. Syst. Evol. Microbiol.">
        <title>The Global Catalogue of Microorganisms (GCM) 10K type strain sequencing project: providing services to taxonomists for standard genome sequencing and annotation.</title>
        <authorList>
            <consortium name="The Broad Institute Genomics Platform"/>
            <consortium name="The Broad Institute Genome Sequencing Center for Infectious Disease"/>
            <person name="Wu L."/>
            <person name="Ma J."/>
        </authorList>
    </citation>
    <scope>NUCLEOTIDE SEQUENCE [LARGE SCALE GENOMIC DNA]</scope>
    <source>
        <strain evidence="3">JCM 4733</strain>
    </source>
</reference>
<dbReference type="Proteomes" id="UP000653644">
    <property type="component" value="Unassembled WGS sequence"/>
</dbReference>
<dbReference type="EMBL" id="BMVN01000007">
    <property type="protein sequence ID" value="GHA20478.1"/>
    <property type="molecule type" value="Genomic_DNA"/>
</dbReference>
<proteinExistence type="predicted"/>
<evidence type="ECO:0000313" key="2">
    <source>
        <dbReference type="EMBL" id="GHA20478.1"/>
    </source>
</evidence>
<comment type="caution">
    <text evidence="2">The sequence shown here is derived from an EMBL/GenBank/DDBJ whole genome shotgun (WGS) entry which is preliminary data.</text>
</comment>
<feature type="region of interest" description="Disordered" evidence="1">
    <location>
        <begin position="1"/>
        <end position="20"/>
    </location>
</feature>
<organism evidence="2 3">
    <name type="scientific">Streptomyces canarius</name>
    <dbReference type="NCBI Taxonomy" id="285453"/>
    <lineage>
        <taxon>Bacteria</taxon>
        <taxon>Bacillati</taxon>
        <taxon>Actinomycetota</taxon>
        <taxon>Actinomycetes</taxon>
        <taxon>Kitasatosporales</taxon>
        <taxon>Streptomycetaceae</taxon>
        <taxon>Streptomyces</taxon>
    </lineage>
</organism>
<name>A0ABQ3CKI0_9ACTN</name>
<evidence type="ECO:0000256" key="1">
    <source>
        <dbReference type="SAM" id="MobiDB-lite"/>
    </source>
</evidence>
<protein>
    <submittedName>
        <fullName evidence="2">Uncharacterized protein</fullName>
    </submittedName>
</protein>
<keyword evidence="3" id="KW-1185">Reference proteome</keyword>
<gene>
    <name evidence="2" type="ORF">GCM10010345_26850</name>
</gene>
<evidence type="ECO:0000313" key="3">
    <source>
        <dbReference type="Proteomes" id="UP000653644"/>
    </source>
</evidence>
<sequence length="82" mass="8837">MRLQAGGVGRGRGEAPSAVTGALPTELDATRSQFARVASIGWGRGDDREMRGGVRGPAVGQRKFTSLHRKYVWSMCEACQMV</sequence>
<feature type="compositionally biased region" description="Gly residues" evidence="1">
    <location>
        <begin position="1"/>
        <end position="10"/>
    </location>
</feature>
<accession>A0ABQ3CKI0</accession>